<dbReference type="AlphaFoldDB" id="A0A8W7Q223"/>
<feature type="compositionally biased region" description="Low complexity" evidence="1">
    <location>
        <begin position="112"/>
        <end position="123"/>
    </location>
</feature>
<reference evidence="2" key="1">
    <citation type="submission" date="2022-08" db="UniProtKB">
        <authorList>
            <consortium name="EnsemblMetazoa"/>
        </authorList>
    </citation>
    <scope>IDENTIFICATION</scope>
</reference>
<accession>A0A8W7Q223</accession>
<dbReference type="EnsemblMetazoa" id="ACOM041431-RA">
    <property type="protein sequence ID" value="ACOM041431-PA.1"/>
    <property type="gene ID" value="ACOM041431"/>
</dbReference>
<dbReference type="VEuPathDB" id="VectorBase:ACON2_030359"/>
<evidence type="ECO:0000256" key="1">
    <source>
        <dbReference type="SAM" id="MobiDB-lite"/>
    </source>
</evidence>
<feature type="region of interest" description="Disordered" evidence="1">
    <location>
        <begin position="100"/>
        <end position="123"/>
    </location>
</feature>
<evidence type="ECO:0000313" key="2">
    <source>
        <dbReference type="EnsemblMetazoa" id="ACOM041431-PA.1"/>
    </source>
</evidence>
<proteinExistence type="predicted"/>
<organism evidence="2">
    <name type="scientific">Anopheles coluzzii</name>
    <name type="common">African malaria mosquito</name>
    <dbReference type="NCBI Taxonomy" id="1518534"/>
    <lineage>
        <taxon>Eukaryota</taxon>
        <taxon>Metazoa</taxon>
        <taxon>Ecdysozoa</taxon>
        <taxon>Arthropoda</taxon>
        <taxon>Hexapoda</taxon>
        <taxon>Insecta</taxon>
        <taxon>Pterygota</taxon>
        <taxon>Neoptera</taxon>
        <taxon>Endopterygota</taxon>
        <taxon>Diptera</taxon>
        <taxon>Nematocera</taxon>
        <taxon>Culicoidea</taxon>
        <taxon>Culicidae</taxon>
        <taxon>Anophelinae</taxon>
        <taxon>Anopheles</taxon>
    </lineage>
</organism>
<dbReference type="Proteomes" id="UP000075882">
    <property type="component" value="Unassembled WGS sequence"/>
</dbReference>
<name>A0A8W7Q223_ANOCL</name>
<sequence length="554" mass="62242">LVCNISSFSICTYRQNTLNELRTNGHHFRAKGGRKDNFLHWGLGRCMEREKPSFIKGDEPGLAGKQGRSDLICANSNSSTVKIASVERQDGAYVPTVGRWGNEHDVTTSDEAAAAPPSRPRPVVRSVSCTNGGPHGCVATGAGPDDGTGETELAAAVAVASRLPNGTHWIADDGDSYNLGAFDQTNGAWPIRQPLPLPKWSARPVTPFVVDKLWQYEDLIGLIETKLQRMLEETHYNTANNFVDFYRAYRGAHRHGRGELRTHFQHYTIPINRRHHMCVSLAMEIVSRIAEHHPDIARLFYLVSCEEALDETDSYIQHCEENGIEYAGSTLEKEHAMVAMKIVVGGREGVLILDPGYHVARAVTVMKDQKYPHTGWFTQSDEPHCKREYSYALHDLSSDYITWTERMTRGAKQQYEESLVYVARPYRTAIDVTVRRNLVYNFRSLLSRDAKGRVCAGLYFPVVPNPHDAQVTLFYDHANGTQVKQKCKFAQFKDPETIPDPVLAHLENLAPQLRMKLGDLIDLMVDLAESVHDVEFVQQVLEINNNINELSADN</sequence>
<protein>
    <submittedName>
        <fullName evidence="2">Uncharacterized protein</fullName>
    </submittedName>
</protein>